<proteinExistence type="predicted"/>
<comment type="caution">
    <text evidence="4">The sequence shown here is derived from an EMBL/GenBank/DDBJ whole genome shotgun (WGS) entry which is preliminary data.</text>
</comment>
<keyword evidence="5" id="KW-1185">Reference proteome</keyword>
<dbReference type="InterPro" id="IPR038522">
    <property type="entry name" value="T4/T6SS_DotU_sf"/>
</dbReference>
<dbReference type="NCBIfam" id="NF038228">
    <property type="entry name" value="IcmH_DotU_IVB"/>
    <property type="match status" value="1"/>
</dbReference>
<name>A0ABU9GCY7_COBMA</name>
<reference evidence="4 5" key="1">
    <citation type="submission" date="2024-02" db="EMBL/GenBank/DDBJ databases">
        <title>Bacteria isolated from the canopy kelp, Nereocystis luetkeana.</title>
        <authorList>
            <person name="Pfister C.A."/>
            <person name="Younker I.T."/>
            <person name="Light S.H."/>
        </authorList>
    </citation>
    <scope>NUCLEOTIDE SEQUENCE [LARGE SCALE GENOMIC DNA]</scope>
    <source>
        <strain evidence="4 5">TI.5.07</strain>
    </source>
</reference>
<dbReference type="EMBL" id="JBAKAP010000005">
    <property type="protein sequence ID" value="MEL0616341.1"/>
    <property type="molecule type" value="Genomic_DNA"/>
</dbReference>
<dbReference type="PANTHER" id="PTHR38033">
    <property type="entry name" value="MEMBRANE PROTEIN-RELATED"/>
    <property type="match status" value="1"/>
</dbReference>
<feature type="transmembrane region" description="Helical" evidence="2">
    <location>
        <begin position="220"/>
        <end position="238"/>
    </location>
</feature>
<dbReference type="PANTHER" id="PTHR38033:SF1">
    <property type="entry name" value="DOTU FAMILY TYPE IV_VI SECRETION SYSTEM PROTEIN"/>
    <property type="match status" value="1"/>
</dbReference>
<dbReference type="Pfam" id="PF09850">
    <property type="entry name" value="DotU"/>
    <property type="match status" value="1"/>
</dbReference>
<feature type="region of interest" description="Disordered" evidence="1">
    <location>
        <begin position="1"/>
        <end position="36"/>
    </location>
</feature>
<protein>
    <submittedName>
        <fullName evidence="4">Type IVB secretion system protein IcmH/DotU</fullName>
    </submittedName>
</protein>
<dbReference type="Gene3D" id="1.25.40.590">
    <property type="entry name" value="Type IV / VI secretion system, DotU"/>
    <property type="match status" value="1"/>
</dbReference>
<evidence type="ECO:0000256" key="2">
    <source>
        <dbReference type="SAM" id="Phobius"/>
    </source>
</evidence>
<keyword evidence="2" id="KW-0472">Membrane</keyword>
<organism evidence="4 5">
    <name type="scientific">Cobetia marina</name>
    <name type="common">Deleya marina</name>
    <dbReference type="NCBI Taxonomy" id="28258"/>
    <lineage>
        <taxon>Bacteria</taxon>
        <taxon>Pseudomonadati</taxon>
        <taxon>Pseudomonadota</taxon>
        <taxon>Gammaproteobacteria</taxon>
        <taxon>Oceanospirillales</taxon>
        <taxon>Halomonadaceae</taxon>
        <taxon>Cobetia</taxon>
    </lineage>
</organism>
<evidence type="ECO:0000313" key="5">
    <source>
        <dbReference type="Proteomes" id="UP001378242"/>
    </source>
</evidence>
<accession>A0ABU9GCY7</accession>
<feature type="domain" description="Type IV / VI secretion system DotU" evidence="3">
    <location>
        <begin position="41"/>
        <end position="239"/>
    </location>
</feature>
<evidence type="ECO:0000313" key="4">
    <source>
        <dbReference type="EMBL" id="MEL0616341.1"/>
    </source>
</evidence>
<dbReference type="InterPro" id="IPR017732">
    <property type="entry name" value="T4/T6SS_DotU"/>
</dbReference>
<dbReference type="Proteomes" id="UP001378242">
    <property type="component" value="Unassembled WGS sequence"/>
</dbReference>
<sequence>MTQTTATQPSDTAAHHPSRAPSQGSGGAGRSGASVPADTRLRTLSQDFFSLILMIRRGSEARNVDEFLTRVADYFRELEAQALAVGYSMDQVRDAQYALCAFLDESVLGAGASNIRQHLELHPLQYTYFGVHLAGEGFFERLEALRTDVKANLDVLEVYHLCLALGFEGKFRLEHRDQLRYVASTLGQDIARYRQTSDVLAPGWQLPDQVGQLLRYEIPVWVYLLVIALCCGAVYLVLDNLLDTQVTALIERLSSLFATT</sequence>
<dbReference type="NCBIfam" id="TIGR03349">
    <property type="entry name" value="IV_VI_DotU"/>
    <property type="match status" value="1"/>
</dbReference>
<keyword evidence="2" id="KW-1133">Transmembrane helix</keyword>
<gene>
    <name evidence="4" type="primary">icmH</name>
    <name evidence="4" type="ORF">V6243_05805</name>
</gene>
<keyword evidence="2" id="KW-0812">Transmembrane</keyword>
<feature type="compositionally biased region" description="Polar residues" evidence="1">
    <location>
        <begin position="1"/>
        <end position="11"/>
    </location>
</feature>
<evidence type="ECO:0000259" key="3">
    <source>
        <dbReference type="Pfam" id="PF09850"/>
    </source>
</evidence>
<evidence type="ECO:0000256" key="1">
    <source>
        <dbReference type="SAM" id="MobiDB-lite"/>
    </source>
</evidence>
<dbReference type="RefSeq" id="WP_176493131.1">
    <property type="nucleotide sequence ID" value="NZ_CP173426.1"/>
</dbReference>